<keyword evidence="3" id="KW-1185">Reference proteome</keyword>
<organism evidence="2 3">
    <name type="scientific">Flexivirga caeni</name>
    <dbReference type="NCBI Taxonomy" id="2294115"/>
    <lineage>
        <taxon>Bacteria</taxon>
        <taxon>Bacillati</taxon>
        <taxon>Actinomycetota</taxon>
        <taxon>Actinomycetes</taxon>
        <taxon>Micrococcales</taxon>
        <taxon>Dermacoccaceae</taxon>
        <taxon>Flexivirga</taxon>
    </lineage>
</organism>
<reference evidence="2 3" key="1">
    <citation type="submission" date="2018-11" db="EMBL/GenBank/DDBJ databases">
        <title>Draft genome of Simplicispira Flexivirga sp. BO-16.</title>
        <authorList>
            <person name="Im W.T."/>
        </authorList>
    </citation>
    <scope>NUCLEOTIDE SEQUENCE [LARGE SCALE GENOMIC DNA]</scope>
    <source>
        <strain evidence="2 3">BO-16</strain>
    </source>
</reference>
<dbReference type="InterPro" id="IPR029062">
    <property type="entry name" value="Class_I_gatase-like"/>
</dbReference>
<evidence type="ECO:0000313" key="2">
    <source>
        <dbReference type="EMBL" id="RNI24239.1"/>
    </source>
</evidence>
<dbReference type="AlphaFoldDB" id="A0A3M9MFA9"/>
<dbReference type="SUPFAM" id="SSF52317">
    <property type="entry name" value="Class I glutamine amidotransferase-like"/>
    <property type="match status" value="1"/>
</dbReference>
<evidence type="ECO:0000259" key="1">
    <source>
        <dbReference type="Pfam" id="PF07090"/>
    </source>
</evidence>
<feature type="domain" description="Putative glutamine amidotransferase" evidence="1">
    <location>
        <begin position="5"/>
        <end position="248"/>
    </location>
</feature>
<comment type="caution">
    <text evidence="2">The sequence shown here is derived from an EMBL/GenBank/DDBJ whole genome shotgun (WGS) entry which is preliminary data.</text>
</comment>
<accession>A0A3M9MFA9</accession>
<dbReference type="PANTHER" id="PTHR37947">
    <property type="entry name" value="BLL2462 PROTEIN"/>
    <property type="match status" value="1"/>
</dbReference>
<evidence type="ECO:0000313" key="3">
    <source>
        <dbReference type="Proteomes" id="UP000271678"/>
    </source>
</evidence>
<dbReference type="PANTHER" id="PTHR37947:SF1">
    <property type="entry name" value="BLL2462 PROTEIN"/>
    <property type="match status" value="1"/>
</dbReference>
<dbReference type="OrthoDB" id="9781333at2"/>
<sequence length="251" mass="27033">MNNPKVLLAGETWITQATHIKGVDSFTTSSLESGAEAFIKVLTDDGFCTVDHLMGHDVPKDFPASADALSAYDVIVLSDIGSRSFLLHPDTWLSGKPTVDRLELLRDWVKGGGGFAMVGGYLSFQGLDGAARYGTSALADVLPAVLQERDDCVEVPAGATPVVEAGHEIVDGMPPDWPILLGYNRFRPRPGADIVCTLNGDPLLTVMEAGQGRSLAWASDMGPHWCPDTFTSWAGFRNLWRGAVTWLSRSN</sequence>
<dbReference type="EMBL" id="RJJQ01000003">
    <property type="protein sequence ID" value="RNI24239.1"/>
    <property type="molecule type" value="Genomic_DNA"/>
</dbReference>
<gene>
    <name evidence="2" type="ORF">EFY87_04520</name>
</gene>
<dbReference type="Gene3D" id="3.40.50.880">
    <property type="match status" value="1"/>
</dbReference>
<name>A0A3M9MFA9_9MICO</name>
<proteinExistence type="predicted"/>
<dbReference type="Pfam" id="PF07090">
    <property type="entry name" value="GATase1_like"/>
    <property type="match status" value="1"/>
</dbReference>
<dbReference type="InterPro" id="IPR010768">
    <property type="entry name" value="GATase1-like"/>
</dbReference>
<dbReference type="Proteomes" id="UP000271678">
    <property type="component" value="Unassembled WGS sequence"/>
</dbReference>
<protein>
    <submittedName>
        <fullName evidence="2">Cytoplasmic protein</fullName>
    </submittedName>
</protein>
<dbReference type="RefSeq" id="WP_123270282.1">
    <property type="nucleotide sequence ID" value="NZ_RJJQ01000003.1"/>
</dbReference>